<dbReference type="EMBL" id="JAWHQM010000023">
    <property type="protein sequence ID" value="KAK5632211.1"/>
    <property type="molecule type" value="Genomic_DNA"/>
</dbReference>
<organism evidence="1 2">
    <name type="scientific">Xylaria bambusicola</name>
    <dbReference type="NCBI Taxonomy" id="326684"/>
    <lineage>
        <taxon>Eukaryota</taxon>
        <taxon>Fungi</taxon>
        <taxon>Dikarya</taxon>
        <taxon>Ascomycota</taxon>
        <taxon>Pezizomycotina</taxon>
        <taxon>Sordariomycetes</taxon>
        <taxon>Xylariomycetidae</taxon>
        <taxon>Xylariales</taxon>
        <taxon>Xylariaceae</taxon>
        <taxon>Xylaria</taxon>
    </lineage>
</organism>
<gene>
    <name evidence="1" type="ORF">RRF57_007924</name>
</gene>
<keyword evidence="2" id="KW-1185">Reference proteome</keyword>
<reference evidence="1 2" key="1">
    <citation type="submission" date="2023-10" db="EMBL/GenBank/DDBJ databases">
        <title>Draft genome sequence of Xylaria bambusicola isolate GMP-LS, the root and basal stem rot pathogen of sugarcane in Indonesia.</title>
        <authorList>
            <person name="Selvaraj P."/>
            <person name="Muralishankar V."/>
            <person name="Muruganantham S."/>
            <person name="Sp S."/>
            <person name="Haryani S."/>
            <person name="Lau K.J.X."/>
            <person name="Naqvi N.I."/>
        </authorList>
    </citation>
    <scope>NUCLEOTIDE SEQUENCE [LARGE SCALE GENOMIC DNA]</scope>
    <source>
        <strain evidence="1">GMP-LS</strain>
    </source>
</reference>
<protein>
    <submittedName>
        <fullName evidence="1">Uncharacterized protein</fullName>
    </submittedName>
</protein>
<evidence type="ECO:0000313" key="1">
    <source>
        <dbReference type="EMBL" id="KAK5632211.1"/>
    </source>
</evidence>
<proteinExistence type="predicted"/>
<comment type="caution">
    <text evidence="1">The sequence shown here is derived from an EMBL/GenBank/DDBJ whole genome shotgun (WGS) entry which is preliminary data.</text>
</comment>
<dbReference type="AlphaFoldDB" id="A0AAN7ZAQ2"/>
<accession>A0AAN7ZAQ2</accession>
<dbReference type="Proteomes" id="UP001305414">
    <property type="component" value="Unassembled WGS sequence"/>
</dbReference>
<name>A0AAN7ZAQ2_9PEZI</name>
<evidence type="ECO:0000313" key="2">
    <source>
        <dbReference type="Proteomes" id="UP001305414"/>
    </source>
</evidence>
<sequence>MVVPEVPGWITPRPKRSALTADASLRAVGSVLSKYLAAVVGIHHNGVVGVAHEGARAVDRFIGVAGAISKTGADDPACSLLQAPVARRRNDLGIHLYPCVGNISVVVARRRNPE</sequence>